<evidence type="ECO:0000313" key="2">
    <source>
        <dbReference type="Proteomes" id="UP001180515"/>
    </source>
</evidence>
<dbReference type="RefSeq" id="WP_311981576.1">
    <property type="nucleotide sequence ID" value="NZ_JARQAG010000002.1"/>
</dbReference>
<organism evidence="1 2">
    <name type="scientific">Streptococcus parauberis</name>
    <dbReference type="NCBI Taxonomy" id="1348"/>
    <lineage>
        <taxon>Bacteria</taxon>
        <taxon>Bacillati</taxon>
        <taxon>Bacillota</taxon>
        <taxon>Bacilli</taxon>
        <taxon>Lactobacillales</taxon>
        <taxon>Streptococcaceae</taxon>
        <taxon>Streptococcus</taxon>
    </lineage>
</organism>
<dbReference type="Proteomes" id="UP001180515">
    <property type="component" value="Unassembled WGS sequence"/>
</dbReference>
<comment type="caution">
    <text evidence="1">The sequence shown here is derived from an EMBL/GenBank/DDBJ whole genome shotgun (WGS) entry which is preliminary data.</text>
</comment>
<protein>
    <submittedName>
        <fullName evidence="1">Uncharacterized protein</fullName>
    </submittedName>
</protein>
<dbReference type="EMBL" id="JARQAG010000002">
    <property type="protein sequence ID" value="MDT2731067.1"/>
    <property type="molecule type" value="Genomic_DNA"/>
</dbReference>
<reference evidence="1" key="1">
    <citation type="submission" date="2023-03" db="EMBL/GenBank/DDBJ databases">
        <authorList>
            <person name="Shen W."/>
            <person name="Cai J."/>
        </authorList>
    </citation>
    <scope>NUCLEOTIDE SEQUENCE</scope>
    <source>
        <strain evidence="1">P82-2</strain>
    </source>
</reference>
<name>A0AAE4KYE6_9STRE</name>
<evidence type="ECO:0000313" key="1">
    <source>
        <dbReference type="EMBL" id="MDT2731067.1"/>
    </source>
</evidence>
<sequence>MAITKILESYLAFKRVSKQSDKPFSIHAGKLAKVIEGAINSLDDSKKSILVNQYQTSQKHRKTRAQYCKDKDITIEDYITLRQEALIEFERYYYNLLHQL</sequence>
<gene>
    <name evidence="1" type="ORF">P7G31_02205</name>
</gene>
<proteinExistence type="predicted"/>
<accession>A0AAE4KYE6</accession>
<dbReference type="AlphaFoldDB" id="A0AAE4KYE6"/>